<keyword evidence="2" id="KW-1185">Reference proteome</keyword>
<reference evidence="1" key="1">
    <citation type="journal article" date="2021" name="IMA Fungus">
        <title>Genomic characterization of three marine fungi, including Emericellopsis atlantica sp. nov. with signatures of a generalist lifestyle and marine biomass degradation.</title>
        <authorList>
            <person name="Hagestad O.C."/>
            <person name="Hou L."/>
            <person name="Andersen J.H."/>
            <person name="Hansen E.H."/>
            <person name="Altermark B."/>
            <person name="Li C."/>
            <person name="Kuhnert E."/>
            <person name="Cox R.J."/>
            <person name="Crous P.W."/>
            <person name="Spatafora J.W."/>
            <person name="Lail K."/>
            <person name="Amirebrahimi M."/>
            <person name="Lipzen A."/>
            <person name="Pangilinan J."/>
            <person name="Andreopoulos W."/>
            <person name="Hayes R.D."/>
            <person name="Ng V."/>
            <person name="Grigoriev I.V."/>
            <person name="Jackson S.A."/>
            <person name="Sutton T.D.S."/>
            <person name="Dobson A.D.W."/>
            <person name="Rama T."/>
        </authorList>
    </citation>
    <scope>NUCLEOTIDE SEQUENCE</scope>
    <source>
        <strain evidence="1">TRa018bII</strain>
    </source>
</reference>
<dbReference type="AlphaFoldDB" id="A0A9P7YPD3"/>
<protein>
    <submittedName>
        <fullName evidence="1">Uncharacterized protein</fullName>
    </submittedName>
</protein>
<evidence type="ECO:0000313" key="1">
    <source>
        <dbReference type="EMBL" id="KAG9237280.1"/>
    </source>
</evidence>
<sequence length="245" mass="27455">MGAIGRYWFNFMTDSIQSMEDWLFQPKTRERFVQVLKSQDGKFAKPEDITAMYDIVIIILVDNLARLSIDSGLLAIREDEHGMATLIAHGPGHVCNDHKAEIYNKVVASIAAFVLSVPKAVATKRPSLPTASYIEIEADTNDFRLLIGASMRRWAKYLEWLSQATDAKRQRERKSPAASHERVGGIYERLNGSRRYGRMLSSILTDSRVEKSGMPTNGFDQSPRIKSHTFGGAGSFSDVWIILAS</sequence>
<proteinExistence type="predicted"/>
<gene>
    <name evidence="1" type="ORF">BJ875DRAFT_438631</name>
</gene>
<organism evidence="1 2">
    <name type="scientific">Amylocarpus encephaloides</name>
    <dbReference type="NCBI Taxonomy" id="45428"/>
    <lineage>
        <taxon>Eukaryota</taxon>
        <taxon>Fungi</taxon>
        <taxon>Dikarya</taxon>
        <taxon>Ascomycota</taxon>
        <taxon>Pezizomycotina</taxon>
        <taxon>Leotiomycetes</taxon>
        <taxon>Helotiales</taxon>
        <taxon>Helotiales incertae sedis</taxon>
        <taxon>Amylocarpus</taxon>
    </lineage>
</organism>
<accession>A0A9P7YPD3</accession>
<evidence type="ECO:0000313" key="2">
    <source>
        <dbReference type="Proteomes" id="UP000824998"/>
    </source>
</evidence>
<dbReference type="Proteomes" id="UP000824998">
    <property type="component" value="Unassembled WGS sequence"/>
</dbReference>
<comment type="caution">
    <text evidence="1">The sequence shown here is derived from an EMBL/GenBank/DDBJ whole genome shotgun (WGS) entry which is preliminary data.</text>
</comment>
<dbReference type="EMBL" id="MU251390">
    <property type="protein sequence ID" value="KAG9237280.1"/>
    <property type="molecule type" value="Genomic_DNA"/>
</dbReference>
<name>A0A9P7YPD3_9HELO</name>